<proteinExistence type="predicted"/>
<reference evidence="3" key="1">
    <citation type="journal article" date="2023" name="Genome Biol. Evol.">
        <title>Long-read-based Genome Assembly of Drosophila gunungcola Reveals Fewer Chemosensory Genes in Flower-breeding Species.</title>
        <authorList>
            <person name="Negi A."/>
            <person name="Liao B.Y."/>
            <person name="Yeh S.D."/>
        </authorList>
    </citation>
    <scope>NUCLEOTIDE SEQUENCE</scope>
    <source>
        <strain evidence="3">Sukarami</strain>
    </source>
</reference>
<dbReference type="EMBL" id="JAMKOV010000104">
    <property type="protein sequence ID" value="KAI8033775.1"/>
    <property type="molecule type" value="Genomic_DNA"/>
</dbReference>
<feature type="compositionally biased region" description="Acidic residues" evidence="1">
    <location>
        <begin position="224"/>
        <end position="263"/>
    </location>
</feature>
<gene>
    <name evidence="3" type="ORF">M5D96_013471</name>
</gene>
<dbReference type="PROSITE" id="PS51257">
    <property type="entry name" value="PROKAR_LIPOPROTEIN"/>
    <property type="match status" value="1"/>
</dbReference>
<feature type="signal peptide" evidence="2">
    <location>
        <begin position="1"/>
        <end position="23"/>
    </location>
</feature>
<feature type="compositionally biased region" description="Low complexity" evidence="1">
    <location>
        <begin position="95"/>
        <end position="124"/>
    </location>
</feature>
<keyword evidence="4" id="KW-1185">Reference proteome</keyword>
<feature type="compositionally biased region" description="Basic and acidic residues" evidence="1">
    <location>
        <begin position="131"/>
        <end position="147"/>
    </location>
</feature>
<accession>A0A9P9YBC4</accession>
<comment type="caution">
    <text evidence="3">The sequence shown here is derived from an EMBL/GenBank/DDBJ whole genome shotgun (WGS) entry which is preliminary data.</text>
</comment>
<protein>
    <submittedName>
        <fullName evidence="3">Uncharacterized protein</fullName>
    </submittedName>
</protein>
<feature type="region of interest" description="Disordered" evidence="1">
    <location>
        <begin position="94"/>
        <end position="284"/>
    </location>
</feature>
<evidence type="ECO:0000313" key="4">
    <source>
        <dbReference type="Proteomes" id="UP001059596"/>
    </source>
</evidence>
<evidence type="ECO:0000256" key="2">
    <source>
        <dbReference type="SAM" id="SignalP"/>
    </source>
</evidence>
<feature type="chain" id="PRO_5040193543" evidence="2">
    <location>
        <begin position="24"/>
        <end position="284"/>
    </location>
</feature>
<feature type="compositionally biased region" description="Acidic residues" evidence="1">
    <location>
        <begin position="161"/>
        <end position="214"/>
    </location>
</feature>
<dbReference type="OrthoDB" id="7743965at2759"/>
<organism evidence="3 4">
    <name type="scientific">Drosophila gunungcola</name>
    <name type="common">fruit fly</name>
    <dbReference type="NCBI Taxonomy" id="103775"/>
    <lineage>
        <taxon>Eukaryota</taxon>
        <taxon>Metazoa</taxon>
        <taxon>Ecdysozoa</taxon>
        <taxon>Arthropoda</taxon>
        <taxon>Hexapoda</taxon>
        <taxon>Insecta</taxon>
        <taxon>Pterygota</taxon>
        <taxon>Neoptera</taxon>
        <taxon>Endopterygota</taxon>
        <taxon>Diptera</taxon>
        <taxon>Brachycera</taxon>
        <taxon>Muscomorpha</taxon>
        <taxon>Ephydroidea</taxon>
        <taxon>Drosophilidae</taxon>
        <taxon>Drosophila</taxon>
        <taxon>Sophophora</taxon>
    </lineage>
</organism>
<dbReference type="AlphaFoldDB" id="A0A9P9YBC4"/>
<keyword evidence="2" id="KW-0732">Signal</keyword>
<name>A0A9P9YBC4_9MUSC</name>
<evidence type="ECO:0000256" key="1">
    <source>
        <dbReference type="SAM" id="MobiDB-lite"/>
    </source>
</evidence>
<evidence type="ECO:0000313" key="3">
    <source>
        <dbReference type="EMBL" id="KAI8033775.1"/>
    </source>
</evidence>
<dbReference type="Proteomes" id="UP001059596">
    <property type="component" value="Unassembled WGS sequence"/>
</dbReference>
<sequence>MNTSRSLLAILLLGFSCLENLQARSLPDGERHRFVRRRISPDDPDLEIIEVKEVYYVRRPKKVVIPLEEDEIDWRIRCDFEPNLPECRDLVKNVAPSRPTTTTTTTTKAPTTTRSTTRRTTTTPEPLLDESMERKIRCDNDPTREECAPSTTTSTRIPDLNETEPEPELVTEPEPQPETEPETEPETVPEPEPEDQEEETGTDSENDIENESNPESEKDSITPPEEDEVTEEVMELPEDDGESVEDAEDQMDQEDEADAEDGYDTNFNDRGPHSIGDHDDGDWN</sequence>